<organism evidence="2 3">
    <name type="scientific">Halobacillus locisalis</name>
    <dbReference type="NCBI Taxonomy" id="220753"/>
    <lineage>
        <taxon>Bacteria</taxon>
        <taxon>Bacillati</taxon>
        <taxon>Bacillota</taxon>
        <taxon>Bacilli</taxon>
        <taxon>Bacillales</taxon>
        <taxon>Bacillaceae</taxon>
        <taxon>Halobacillus</taxon>
    </lineage>
</organism>
<proteinExistence type="predicted"/>
<dbReference type="RefSeq" id="WP_181473320.1">
    <property type="nucleotide sequence ID" value="NZ_JACEFG010000003.1"/>
</dbReference>
<gene>
    <name evidence="2" type="ORF">H0266_15435</name>
</gene>
<sequence>MHRKVLFLLVGIGWLLAACSTNGVSTDEEIIKSVLLQQFTGPDQKLMHLVDDPENGTVIGNEEATPTEPTELDLYLEDQYQSYFSETMYDQFIGSYAMDYHNAAYTNGYQFEPVNIEVEADENTEGAYDFTVDVVYEKKESEERKAVVIGRVNMNTDGTITRYRLLGDSGLSMSLRSGGQVE</sequence>
<dbReference type="PROSITE" id="PS51257">
    <property type="entry name" value="PROKAR_LIPOPROTEIN"/>
    <property type="match status" value="1"/>
</dbReference>
<comment type="caution">
    <text evidence="2">The sequence shown here is derived from an EMBL/GenBank/DDBJ whole genome shotgun (WGS) entry which is preliminary data.</text>
</comment>
<protein>
    <submittedName>
        <fullName evidence="2">Uncharacterized protein</fullName>
    </submittedName>
</protein>
<reference evidence="2 3" key="1">
    <citation type="journal article" date="2004" name="Extremophiles">
        <title>Halobacillus locisalis sp. nov., a halophilic bacterium isolated from a marine solar saltern of the Yellow Sea in Korea.</title>
        <authorList>
            <person name="Yoon J.H."/>
            <person name="Kang K.H."/>
            <person name="Oh T.K."/>
            <person name="Park Y.H."/>
        </authorList>
    </citation>
    <scope>NUCLEOTIDE SEQUENCE [LARGE SCALE GENOMIC DNA]</scope>
    <source>
        <strain evidence="2 3">KCTC 3788</strain>
    </source>
</reference>
<evidence type="ECO:0000256" key="1">
    <source>
        <dbReference type="SAM" id="SignalP"/>
    </source>
</evidence>
<feature type="signal peptide" evidence="1">
    <location>
        <begin position="1"/>
        <end position="23"/>
    </location>
</feature>
<dbReference type="AlphaFoldDB" id="A0A838CWF0"/>
<keyword evidence="3" id="KW-1185">Reference proteome</keyword>
<accession>A0A838CWF0</accession>
<dbReference type="EMBL" id="JACEFG010000003">
    <property type="protein sequence ID" value="MBA2176290.1"/>
    <property type="molecule type" value="Genomic_DNA"/>
</dbReference>
<name>A0A838CWF0_9BACI</name>
<evidence type="ECO:0000313" key="2">
    <source>
        <dbReference type="EMBL" id="MBA2176290.1"/>
    </source>
</evidence>
<dbReference type="Proteomes" id="UP000571017">
    <property type="component" value="Unassembled WGS sequence"/>
</dbReference>
<keyword evidence="1" id="KW-0732">Signal</keyword>
<evidence type="ECO:0000313" key="3">
    <source>
        <dbReference type="Proteomes" id="UP000571017"/>
    </source>
</evidence>
<feature type="chain" id="PRO_5038635982" evidence="1">
    <location>
        <begin position="24"/>
        <end position="182"/>
    </location>
</feature>